<dbReference type="Pfam" id="PF00931">
    <property type="entry name" value="NB-ARC"/>
    <property type="match status" value="1"/>
</dbReference>
<keyword evidence="2 3" id="KW-0238">DNA-binding</keyword>
<feature type="DNA-binding region" description="OmpR/PhoB-type" evidence="3">
    <location>
        <begin position="1"/>
        <end position="91"/>
    </location>
</feature>
<evidence type="ECO:0000259" key="4">
    <source>
        <dbReference type="PROSITE" id="PS51755"/>
    </source>
</evidence>
<comment type="similarity">
    <text evidence="1">Belongs to the AfsR/DnrI/RedD regulatory family.</text>
</comment>
<evidence type="ECO:0000313" key="6">
    <source>
        <dbReference type="Proteomes" id="UP000555407"/>
    </source>
</evidence>
<dbReference type="SUPFAM" id="SSF48452">
    <property type="entry name" value="TPR-like"/>
    <property type="match status" value="3"/>
</dbReference>
<gene>
    <name evidence="5" type="ORF">BJY22_003944</name>
</gene>
<dbReference type="InterPro" id="IPR002182">
    <property type="entry name" value="NB-ARC"/>
</dbReference>
<dbReference type="SMART" id="SM00028">
    <property type="entry name" value="TPR"/>
    <property type="match status" value="4"/>
</dbReference>
<dbReference type="PANTHER" id="PTHR47691">
    <property type="entry name" value="REGULATOR-RELATED"/>
    <property type="match status" value="1"/>
</dbReference>
<dbReference type="Gene3D" id="3.40.50.300">
    <property type="entry name" value="P-loop containing nucleotide triphosphate hydrolases"/>
    <property type="match status" value="1"/>
</dbReference>
<comment type="caution">
    <text evidence="5">The sequence shown here is derived from an EMBL/GenBank/DDBJ whole genome shotgun (WGS) entry which is preliminary data.</text>
</comment>
<dbReference type="SMART" id="SM00862">
    <property type="entry name" value="Trans_reg_C"/>
    <property type="match status" value="1"/>
</dbReference>
<dbReference type="InterPro" id="IPR036388">
    <property type="entry name" value="WH-like_DNA-bd_sf"/>
</dbReference>
<dbReference type="GO" id="GO:0003677">
    <property type="term" value="F:DNA binding"/>
    <property type="evidence" value="ECO:0007669"/>
    <property type="project" value="UniProtKB-UniRule"/>
</dbReference>
<organism evidence="5 6">
    <name type="scientific">Kribbella shirazensis</name>
    <dbReference type="NCBI Taxonomy" id="1105143"/>
    <lineage>
        <taxon>Bacteria</taxon>
        <taxon>Bacillati</taxon>
        <taxon>Actinomycetota</taxon>
        <taxon>Actinomycetes</taxon>
        <taxon>Propionibacteriales</taxon>
        <taxon>Kribbellaceae</taxon>
        <taxon>Kribbella</taxon>
    </lineage>
</organism>
<dbReference type="InterPro" id="IPR027417">
    <property type="entry name" value="P-loop_NTPase"/>
</dbReference>
<dbReference type="Proteomes" id="UP000555407">
    <property type="component" value="Unassembled WGS sequence"/>
</dbReference>
<evidence type="ECO:0000256" key="3">
    <source>
        <dbReference type="PROSITE-ProRule" id="PRU01091"/>
    </source>
</evidence>
<protein>
    <submittedName>
        <fullName evidence="5">DNA-binding SARP family transcriptional activator/tetratricopeptide (TPR) repeat protein</fullName>
    </submittedName>
</protein>
<dbReference type="CDD" id="cd15831">
    <property type="entry name" value="BTAD"/>
    <property type="match status" value="1"/>
</dbReference>
<name>A0A7X5VBS7_9ACTN</name>
<dbReference type="InterPro" id="IPR019734">
    <property type="entry name" value="TPR_rpt"/>
</dbReference>
<dbReference type="SUPFAM" id="SSF52540">
    <property type="entry name" value="P-loop containing nucleoside triphosphate hydrolases"/>
    <property type="match status" value="1"/>
</dbReference>
<keyword evidence="6" id="KW-1185">Reference proteome</keyword>
<sequence length="979" mass="105948">MEFRILGPLEIVVDGRTLPTPAPRLCALLAILLLRPHRVVSVDELIDGLWPDGAPQPANPTATVHTYVRRLRDIVGADVLQTRGRGYLLAAEPTDLVAFRSDLAAAAADPAQRVDHLRSALERWRGDPVSVEPTVAVGLNEERLTAFEQYYDARLSRGEHADVVPDLQTISAQEPLRERLTALLMIALYRCGRQSEALSTYDAFAERLVDEFGLDPTDDLRALRQSILTSTLDAPDSEWQQQNQLPLDIRNLVGRAELVREVVDLLTTTDGVRIVALSGTPGVGKTALAVRVAHEVTARFPDGQWFVRLRGASDQPRRADDVLVELLRASGVEPQAMPDDRDARAALFRSRLATRRVLLVLDDARDAAQVRHLLPGTPSSAVLITSRNPLDALAALDSGIPIRVPALTPQASKSLLQSMLDRSTDEEVEDLAELCGGLPLALRIAGAVGARGSVAHFVDRMRRRGALASLTIDDDTAVSSAFRTSYDLLDPEVQRGFRLLSLFPGQEFAPGAAEALIGPSYDEVLDRLEAASLLQPVGRGRYLMHDLVKEYAAQLAEPDLDAWISLCHWYVGTADAAMTALEPTGVRVPLPSYGERAVADPEAWLSAELGNVEAVAQRALEVGTGDVAWQLTDALRLYLAKNSLLSVWRALIQHGEAGARASGDLLGRGAMLHARGALARTGGSGDEAIECFEQAVELYRAGGFTLGEGALLCNLAVSHNAQGQLRRAAELFGRGLAVFRDCGEFERMPRGLNAQAMNHLHLGEFREAVTCATESLRLSSGVDQLVALINRAGAYKDTGQLDLAMADLKAAEPLVDNRLDRAQWGLALADVQNRSGDHEAARATANDVLEISREIGSTYETCVALQALAESYLYAGDVATGRTYLEEVEPLAMKSGYTTVLTEVRCHLAYCNFLDGQVDLAHSQATAVLAECEVIDYGIGQQRAHSLLARCCTALDRADEAAAHQGAADTFCERSGYVP</sequence>
<proteinExistence type="inferred from homology"/>
<dbReference type="Pfam" id="PF03704">
    <property type="entry name" value="BTAD"/>
    <property type="match status" value="1"/>
</dbReference>
<dbReference type="SMART" id="SM01043">
    <property type="entry name" value="BTAD"/>
    <property type="match status" value="1"/>
</dbReference>
<dbReference type="InterPro" id="IPR005158">
    <property type="entry name" value="BTAD"/>
</dbReference>
<evidence type="ECO:0000313" key="5">
    <source>
        <dbReference type="EMBL" id="NIK58227.1"/>
    </source>
</evidence>
<dbReference type="PROSITE" id="PS51755">
    <property type="entry name" value="OMPR_PHOB"/>
    <property type="match status" value="1"/>
</dbReference>
<evidence type="ECO:0000256" key="1">
    <source>
        <dbReference type="ARBA" id="ARBA00005820"/>
    </source>
</evidence>
<dbReference type="InterPro" id="IPR016032">
    <property type="entry name" value="Sig_transdc_resp-reg_C-effctor"/>
</dbReference>
<dbReference type="Gene3D" id="1.25.40.10">
    <property type="entry name" value="Tetratricopeptide repeat domain"/>
    <property type="match status" value="3"/>
</dbReference>
<dbReference type="GO" id="GO:0006355">
    <property type="term" value="P:regulation of DNA-templated transcription"/>
    <property type="evidence" value="ECO:0007669"/>
    <property type="project" value="InterPro"/>
</dbReference>
<dbReference type="GO" id="GO:0000160">
    <property type="term" value="P:phosphorelay signal transduction system"/>
    <property type="evidence" value="ECO:0007669"/>
    <property type="project" value="InterPro"/>
</dbReference>
<dbReference type="SUPFAM" id="SSF46894">
    <property type="entry name" value="C-terminal effector domain of the bipartite response regulators"/>
    <property type="match status" value="1"/>
</dbReference>
<dbReference type="AlphaFoldDB" id="A0A7X5VBS7"/>
<dbReference type="EMBL" id="JAASRO010000001">
    <property type="protein sequence ID" value="NIK58227.1"/>
    <property type="molecule type" value="Genomic_DNA"/>
</dbReference>
<feature type="domain" description="OmpR/PhoB-type" evidence="4">
    <location>
        <begin position="1"/>
        <end position="91"/>
    </location>
</feature>
<accession>A0A7X5VBS7</accession>
<dbReference type="SMART" id="SM00382">
    <property type="entry name" value="AAA"/>
    <property type="match status" value="1"/>
</dbReference>
<dbReference type="InterPro" id="IPR003593">
    <property type="entry name" value="AAA+_ATPase"/>
</dbReference>
<dbReference type="Pfam" id="PF13424">
    <property type="entry name" value="TPR_12"/>
    <property type="match status" value="1"/>
</dbReference>
<reference evidence="5 6" key="1">
    <citation type="submission" date="2020-03" db="EMBL/GenBank/DDBJ databases">
        <title>Sequencing the genomes of 1000 actinobacteria strains.</title>
        <authorList>
            <person name="Klenk H.-P."/>
        </authorList>
    </citation>
    <scope>NUCLEOTIDE SEQUENCE [LARGE SCALE GENOMIC DNA]</scope>
    <source>
        <strain evidence="5 6">DSM 45490</strain>
    </source>
</reference>
<dbReference type="Pfam" id="PF00486">
    <property type="entry name" value="Trans_reg_C"/>
    <property type="match status" value="1"/>
</dbReference>
<dbReference type="PRINTS" id="PR00364">
    <property type="entry name" value="DISEASERSIST"/>
</dbReference>
<dbReference type="GO" id="GO:0043531">
    <property type="term" value="F:ADP binding"/>
    <property type="evidence" value="ECO:0007669"/>
    <property type="project" value="InterPro"/>
</dbReference>
<dbReference type="Gene3D" id="1.10.10.10">
    <property type="entry name" value="Winged helix-like DNA-binding domain superfamily/Winged helix DNA-binding domain"/>
    <property type="match status" value="1"/>
</dbReference>
<dbReference type="InterPro" id="IPR001867">
    <property type="entry name" value="OmpR/PhoB-type_DNA-bd"/>
</dbReference>
<dbReference type="InterPro" id="IPR011990">
    <property type="entry name" value="TPR-like_helical_dom_sf"/>
</dbReference>
<evidence type="ECO:0000256" key="2">
    <source>
        <dbReference type="ARBA" id="ARBA00023125"/>
    </source>
</evidence>
<dbReference type="PANTHER" id="PTHR47691:SF3">
    <property type="entry name" value="HTH-TYPE TRANSCRIPTIONAL REGULATOR RV0890C-RELATED"/>
    <property type="match status" value="1"/>
</dbReference>
<dbReference type="RefSeq" id="WP_167208859.1">
    <property type="nucleotide sequence ID" value="NZ_JAASRO010000001.1"/>
</dbReference>